<accession>A0ABT7ABQ1</accession>
<evidence type="ECO:0000256" key="5">
    <source>
        <dbReference type="ARBA" id="ARBA00022727"/>
    </source>
</evidence>
<dbReference type="CDD" id="cd01672">
    <property type="entry name" value="TMPK"/>
    <property type="match status" value="1"/>
</dbReference>
<dbReference type="InterPro" id="IPR018094">
    <property type="entry name" value="Thymidylate_kinase"/>
</dbReference>
<evidence type="ECO:0000256" key="3">
    <source>
        <dbReference type="ARBA" id="ARBA00017144"/>
    </source>
</evidence>
<comment type="similarity">
    <text evidence="1 11">Belongs to the thymidylate kinase family.</text>
</comment>
<dbReference type="HAMAP" id="MF_00165">
    <property type="entry name" value="Thymidylate_kinase"/>
    <property type="match status" value="1"/>
</dbReference>
<dbReference type="PROSITE" id="PS01331">
    <property type="entry name" value="THYMIDYLATE_KINASE"/>
    <property type="match status" value="1"/>
</dbReference>
<evidence type="ECO:0000256" key="9">
    <source>
        <dbReference type="ARBA" id="ARBA00029962"/>
    </source>
</evidence>
<reference evidence="13 14" key="1">
    <citation type="submission" date="2023-05" db="EMBL/GenBank/DDBJ databases">
        <title>Chelatococcus sp. nov., a moderately thermophilic bacterium isolated from hot spring microbial mat.</title>
        <authorList>
            <person name="Hu C.-J."/>
            <person name="Li W.-J."/>
        </authorList>
    </citation>
    <scope>NUCLEOTIDE SEQUENCE [LARGE SCALE GENOMIC DNA]</scope>
    <source>
        <strain evidence="13 14">SYSU G07232</strain>
    </source>
</reference>
<keyword evidence="4 11" id="KW-0808">Transferase</keyword>
<dbReference type="NCBIfam" id="TIGR00041">
    <property type="entry name" value="DTMP_kinase"/>
    <property type="match status" value="1"/>
</dbReference>
<dbReference type="Gene3D" id="3.40.50.300">
    <property type="entry name" value="P-loop containing nucleotide triphosphate hydrolases"/>
    <property type="match status" value="1"/>
</dbReference>
<evidence type="ECO:0000256" key="6">
    <source>
        <dbReference type="ARBA" id="ARBA00022741"/>
    </source>
</evidence>
<dbReference type="PANTHER" id="PTHR10344:SF4">
    <property type="entry name" value="UMP-CMP KINASE 2, MITOCHONDRIAL"/>
    <property type="match status" value="1"/>
</dbReference>
<comment type="caution">
    <text evidence="13">The sequence shown here is derived from an EMBL/GenBank/DDBJ whole genome shotgun (WGS) entry which is preliminary data.</text>
</comment>
<evidence type="ECO:0000256" key="8">
    <source>
        <dbReference type="ARBA" id="ARBA00022840"/>
    </source>
</evidence>
<dbReference type="Pfam" id="PF02223">
    <property type="entry name" value="Thymidylate_kin"/>
    <property type="match status" value="1"/>
</dbReference>
<evidence type="ECO:0000256" key="1">
    <source>
        <dbReference type="ARBA" id="ARBA00009776"/>
    </source>
</evidence>
<evidence type="ECO:0000259" key="12">
    <source>
        <dbReference type="Pfam" id="PF02223"/>
    </source>
</evidence>
<comment type="function">
    <text evidence="11">Phosphorylation of dTMP to form dTDP in both de novo and salvage pathways of dTTP synthesis.</text>
</comment>
<feature type="domain" description="Thymidylate kinase-like" evidence="12">
    <location>
        <begin position="9"/>
        <end position="202"/>
    </location>
</feature>
<evidence type="ECO:0000256" key="11">
    <source>
        <dbReference type="HAMAP-Rule" id="MF_00165"/>
    </source>
</evidence>
<dbReference type="Proteomes" id="UP001321492">
    <property type="component" value="Unassembled WGS sequence"/>
</dbReference>
<dbReference type="RefSeq" id="WP_283738790.1">
    <property type="nucleotide sequence ID" value="NZ_JASJEV010000001.1"/>
</dbReference>
<evidence type="ECO:0000256" key="10">
    <source>
        <dbReference type="ARBA" id="ARBA00048743"/>
    </source>
</evidence>
<evidence type="ECO:0000256" key="7">
    <source>
        <dbReference type="ARBA" id="ARBA00022777"/>
    </source>
</evidence>
<evidence type="ECO:0000313" key="13">
    <source>
        <dbReference type="EMBL" id="MDJ1156792.1"/>
    </source>
</evidence>
<dbReference type="EMBL" id="JASJEV010000001">
    <property type="protein sequence ID" value="MDJ1156792.1"/>
    <property type="molecule type" value="Genomic_DNA"/>
</dbReference>
<keyword evidence="14" id="KW-1185">Reference proteome</keyword>
<gene>
    <name evidence="11 13" type="primary">tmk</name>
    <name evidence="13" type="ORF">QNA08_00850</name>
</gene>
<dbReference type="PANTHER" id="PTHR10344">
    <property type="entry name" value="THYMIDYLATE KINASE"/>
    <property type="match status" value="1"/>
</dbReference>
<evidence type="ECO:0000313" key="14">
    <source>
        <dbReference type="Proteomes" id="UP001321492"/>
    </source>
</evidence>
<keyword evidence="5 11" id="KW-0545">Nucleotide biosynthesis</keyword>
<keyword evidence="8 11" id="KW-0067">ATP-binding</keyword>
<evidence type="ECO:0000256" key="4">
    <source>
        <dbReference type="ARBA" id="ARBA00022679"/>
    </source>
</evidence>
<dbReference type="InterPro" id="IPR018095">
    <property type="entry name" value="Thymidylate_kin_CS"/>
</dbReference>
<organism evidence="13 14">
    <name type="scientific">Chelatococcus albus</name>
    <dbReference type="NCBI Taxonomy" id="3047466"/>
    <lineage>
        <taxon>Bacteria</taxon>
        <taxon>Pseudomonadati</taxon>
        <taxon>Pseudomonadota</taxon>
        <taxon>Alphaproteobacteria</taxon>
        <taxon>Hyphomicrobiales</taxon>
        <taxon>Chelatococcaceae</taxon>
        <taxon>Chelatococcus</taxon>
    </lineage>
</organism>
<name>A0ABT7ABQ1_9HYPH</name>
<keyword evidence="7 11" id="KW-0418">Kinase</keyword>
<evidence type="ECO:0000256" key="2">
    <source>
        <dbReference type="ARBA" id="ARBA00012980"/>
    </source>
</evidence>
<dbReference type="SUPFAM" id="SSF52540">
    <property type="entry name" value="P-loop containing nucleoside triphosphate hydrolases"/>
    <property type="match status" value="1"/>
</dbReference>
<dbReference type="InterPro" id="IPR039430">
    <property type="entry name" value="Thymidylate_kin-like_dom"/>
</dbReference>
<proteinExistence type="inferred from homology"/>
<protein>
    <recommendedName>
        <fullName evidence="3 11">Thymidylate kinase</fullName>
        <ecNumber evidence="2 11">2.7.4.9</ecNumber>
    </recommendedName>
    <alternativeName>
        <fullName evidence="9 11">dTMP kinase</fullName>
    </alternativeName>
</protein>
<sequence length="228" mass="24840">MTRGRFITFEGGEGAGKSTQVQRLMARLDAAGIRAMATREPGGSPRAEEFRKVLLSGAAKELGPMAEALLFSAARSDHLEHTIRPALARGIWVVCDRFADSTRAYQGALGNLEPAVIRAMERIVVGSTYPDLTLILDLPPELGLARAEARRNARNEGTDRFEAEDVGFHRVLRKAFLDIAEAEPERCVVIDASAAPEIVEERVWEAVKTRLAPATTRIKGKDGVRGGH</sequence>
<dbReference type="GO" id="GO:0004798">
    <property type="term" value="F:dTMP kinase activity"/>
    <property type="evidence" value="ECO:0007669"/>
    <property type="project" value="UniProtKB-EC"/>
</dbReference>
<comment type="catalytic activity">
    <reaction evidence="10 11">
        <text>dTMP + ATP = dTDP + ADP</text>
        <dbReference type="Rhea" id="RHEA:13517"/>
        <dbReference type="ChEBI" id="CHEBI:30616"/>
        <dbReference type="ChEBI" id="CHEBI:58369"/>
        <dbReference type="ChEBI" id="CHEBI:63528"/>
        <dbReference type="ChEBI" id="CHEBI:456216"/>
        <dbReference type="EC" id="2.7.4.9"/>
    </reaction>
</comment>
<keyword evidence="6 11" id="KW-0547">Nucleotide-binding</keyword>
<feature type="binding site" evidence="11">
    <location>
        <begin position="11"/>
        <end position="18"/>
    </location>
    <ligand>
        <name>ATP</name>
        <dbReference type="ChEBI" id="CHEBI:30616"/>
    </ligand>
</feature>
<dbReference type="InterPro" id="IPR027417">
    <property type="entry name" value="P-loop_NTPase"/>
</dbReference>
<dbReference type="EC" id="2.7.4.9" evidence="2 11"/>